<dbReference type="InterPro" id="IPR036640">
    <property type="entry name" value="ABC1_TM_sf"/>
</dbReference>
<keyword evidence="7" id="KW-1278">Translocase</keyword>
<evidence type="ECO:0000256" key="2">
    <source>
        <dbReference type="ARBA" id="ARBA00022448"/>
    </source>
</evidence>
<dbReference type="FunFam" id="3.40.50.300:FF:000221">
    <property type="entry name" value="Multidrug ABC transporter ATP-binding protein"/>
    <property type="match status" value="2"/>
</dbReference>
<evidence type="ECO:0000256" key="8">
    <source>
        <dbReference type="ARBA" id="ARBA00022989"/>
    </source>
</evidence>
<reference evidence="15 16" key="1">
    <citation type="submission" date="2017-05" db="EMBL/GenBank/DDBJ databases">
        <title>Complete and WGS of Bordetella genogroups.</title>
        <authorList>
            <person name="Spilker T."/>
            <person name="LiPuma J."/>
        </authorList>
    </citation>
    <scope>NUCLEOTIDE SEQUENCE [LARGE SCALE GENOMIC DNA]</scope>
    <source>
        <strain evidence="15 16">AU9919</strain>
    </source>
</reference>
<evidence type="ECO:0000256" key="10">
    <source>
        <dbReference type="ARBA" id="ARBA00023136"/>
    </source>
</evidence>
<dbReference type="PROSITE" id="PS50893">
    <property type="entry name" value="ABC_TRANSPORTER_2"/>
    <property type="match status" value="2"/>
</dbReference>
<dbReference type="GO" id="GO:0005886">
    <property type="term" value="C:plasma membrane"/>
    <property type="evidence" value="ECO:0007669"/>
    <property type="project" value="UniProtKB-SubCell"/>
</dbReference>
<feature type="transmembrane region" description="Helical" evidence="12">
    <location>
        <begin position="689"/>
        <end position="714"/>
    </location>
</feature>
<evidence type="ECO:0000259" key="14">
    <source>
        <dbReference type="PROSITE" id="PS50929"/>
    </source>
</evidence>
<name>A0A261TZL3_9BORD</name>
<dbReference type="EMBL" id="NEVQ01000017">
    <property type="protein sequence ID" value="OZI54430.1"/>
    <property type="molecule type" value="Genomic_DNA"/>
</dbReference>
<evidence type="ECO:0000256" key="12">
    <source>
        <dbReference type="SAM" id="Phobius"/>
    </source>
</evidence>
<dbReference type="PROSITE" id="PS50929">
    <property type="entry name" value="ABC_TM1F"/>
    <property type="match status" value="2"/>
</dbReference>
<evidence type="ECO:0000313" key="16">
    <source>
        <dbReference type="Proteomes" id="UP000216885"/>
    </source>
</evidence>
<dbReference type="SUPFAM" id="SSF52540">
    <property type="entry name" value="P-loop containing nucleoside triphosphate hydrolases"/>
    <property type="match status" value="2"/>
</dbReference>
<dbReference type="PROSITE" id="PS00211">
    <property type="entry name" value="ABC_TRANSPORTER_1"/>
    <property type="match status" value="2"/>
</dbReference>
<evidence type="ECO:0000256" key="1">
    <source>
        <dbReference type="ARBA" id="ARBA00004651"/>
    </source>
</evidence>
<accession>A0A261TZL3</accession>
<evidence type="ECO:0000256" key="7">
    <source>
        <dbReference type="ARBA" id="ARBA00022967"/>
    </source>
</evidence>
<keyword evidence="5" id="KW-0547">Nucleotide-binding</keyword>
<dbReference type="Proteomes" id="UP000216885">
    <property type="component" value="Unassembled WGS sequence"/>
</dbReference>
<feature type="transmembrane region" description="Helical" evidence="12">
    <location>
        <begin position="159"/>
        <end position="177"/>
    </location>
</feature>
<evidence type="ECO:0000256" key="3">
    <source>
        <dbReference type="ARBA" id="ARBA00022475"/>
    </source>
</evidence>
<protein>
    <submittedName>
        <fullName evidence="15">ABC transporter</fullName>
    </submittedName>
</protein>
<dbReference type="AlphaFoldDB" id="A0A261TZL3"/>
<comment type="caution">
    <text evidence="15">The sequence shown here is derived from an EMBL/GenBank/DDBJ whole genome shotgun (WGS) entry which is preliminary data.</text>
</comment>
<dbReference type="InterPro" id="IPR003593">
    <property type="entry name" value="AAA+_ATPase"/>
</dbReference>
<dbReference type="Gene3D" id="1.20.1560.10">
    <property type="entry name" value="ABC transporter type 1, transmembrane domain"/>
    <property type="match status" value="2"/>
</dbReference>
<keyword evidence="8 12" id="KW-1133">Transmembrane helix</keyword>
<evidence type="ECO:0000256" key="6">
    <source>
        <dbReference type="ARBA" id="ARBA00022840"/>
    </source>
</evidence>
<feature type="transmembrane region" description="Helical" evidence="12">
    <location>
        <begin position="796"/>
        <end position="818"/>
    </location>
</feature>
<dbReference type="SMART" id="SM00382">
    <property type="entry name" value="AAA"/>
    <property type="match status" value="2"/>
</dbReference>
<feature type="transmembrane region" description="Helical" evidence="12">
    <location>
        <begin position="269"/>
        <end position="286"/>
    </location>
</feature>
<evidence type="ECO:0000259" key="13">
    <source>
        <dbReference type="PROSITE" id="PS50893"/>
    </source>
</evidence>
<feature type="transmembrane region" description="Helical" evidence="12">
    <location>
        <begin position="244"/>
        <end position="263"/>
    </location>
</feature>
<keyword evidence="16" id="KW-1185">Reference proteome</keyword>
<feature type="transmembrane region" description="Helical" evidence="12">
    <location>
        <begin position="824"/>
        <end position="844"/>
    </location>
</feature>
<keyword evidence="4 12" id="KW-0812">Transmembrane</keyword>
<feature type="domain" description="ABC transporter" evidence="13">
    <location>
        <begin position="364"/>
        <end position="599"/>
    </location>
</feature>
<dbReference type="InterPro" id="IPR003439">
    <property type="entry name" value="ABC_transporter-like_ATP-bd"/>
</dbReference>
<dbReference type="Pfam" id="PF00664">
    <property type="entry name" value="ABC_membrane"/>
    <property type="match status" value="2"/>
</dbReference>
<evidence type="ECO:0000256" key="5">
    <source>
        <dbReference type="ARBA" id="ARBA00022741"/>
    </source>
</evidence>
<keyword evidence="6" id="KW-0067">ATP-binding</keyword>
<gene>
    <name evidence="15" type="ORF">CAL20_18325</name>
</gene>
<organism evidence="15 16">
    <name type="scientific">Bordetella genomosp. 4</name>
    <dbReference type="NCBI Taxonomy" id="463044"/>
    <lineage>
        <taxon>Bacteria</taxon>
        <taxon>Pseudomonadati</taxon>
        <taxon>Pseudomonadota</taxon>
        <taxon>Betaproteobacteria</taxon>
        <taxon>Burkholderiales</taxon>
        <taxon>Alcaligenaceae</taxon>
        <taxon>Bordetella</taxon>
    </lineage>
</organism>
<dbReference type="InterPro" id="IPR011527">
    <property type="entry name" value="ABC1_TM_dom"/>
</dbReference>
<keyword evidence="2" id="KW-0813">Transport</keyword>
<dbReference type="RefSeq" id="WP_094838582.1">
    <property type="nucleotide sequence ID" value="NZ_NEVQ01000017.1"/>
</dbReference>
<feature type="domain" description="ABC transmembrane type-1" evidence="14">
    <location>
        <begin position="19"/>
        <end position="301"/>
    </location>
</feature>
<dbReference type="PANTHER" id="PTHR24221:SF654">
    <property type="entry name" value="ATP-BINDING CASSETTE SUB-FAMILY B MEMBER 6"/>
    <property type="match status" value="1"/>
</dbReference>
<keyword evidence="3" id="KW-1003">Cell membrane</keyword>
<feature type="transmembrane region" description="Helical" evidence="12">
    <location>
        <begin position="133"/>
        <end position="153"/>
    </location>
</feature>
<evidence type="ECO:0000256" key="11">
    <source>
        <dbReference type="SAM" id="MobiDB-lite"/>
    </source>
</evidence>
<evidence type="ECO:0000256" key="9">
    <source>
        <dbReference type="ARBA" id="ARBA00023055"/>
    </source>
</evidence>
<keyword evidence="9" id="KW-0445">Lipid transport</keyword>
<sequence length="1245" mass="133035">MYFDSTLWAMTRGVRLRMLMCAVLGLLGLTAGIARFALLGKFLAELFAGASGTALWWPLAGAALAIVLRGGFEHALNLLANRNAALIQNNLRAQLYDKIVELGPAWFGGQRTGGVMLAVIDGVEQLQSFFGRYLPQLFIAACAPIMIFAFIAWWDWPVALVLLVAALITLVLPLAAHRSHKDASRQRARAFKAFGEEFLDAMQGLPTLKAFGQSRAWGERLAQRARALSDNTFRVLGREVSARFATDIGITVGAAAALALGAWRVADGQMTLAALLVVLMAGTEIFRPLRDMRSVLHQGLMGQSAAASVRALLDATTSAPQGSAAAAQKATTSSAAGANQPWSVETRADYSAPAPLPRQDGLSVAFRHVAFSYPGGRQITHQGMDFEIRPGERVGIVGPSGSGKSTLVRLLLRLHDPQSGVIEIDGRDLRTLNPEAVRASISLVAQDSMLFHGTVEENLLMARPDATPDQILAATTAANAHAFISALPQGYQTVLGERGTQLSGGQRQRLTIARALLRDTPILILDEALSSVDAENEAEIQQALDRLSRGRTTLVLAHRLSSVIGADRILVLDGGRIAETGTHETLMAGDTLYRQLMGGQQDSLHVPPETSNGDVANVVQAQLASAPETAGARSTADDSIPAGDTAFTSTDDDPKRPTPTSLDTEARHITTRQVLQTLTEIIRPWKKQFAITVGSGIGRVAAFIGVSVLGALIIARLKNGEPFDGLLIGLFAAAIAAAALHWIESWLAHSIAYQLLAEMRISLYQKLEALAPAYLLRRRSGDLVGLATQDVETVEYFYAHTVAPAFVAILVPVIVLAILGIAAWPLMLALLPFLLWAGLSPWLNRARVDAQGSRARQALGLLSAHLAETIQGLSDLVAFSATGRRRDAFLTICQDYQRVRLTLLADLSRQSALLEIATGLGGLAVATAGAWWVMQGALAAGMLPLLILLSVAAFLPVSEIAQVSRQLADTLASTRRLRTIHDEPVPVVDGPLAPPLTGAGLPLAFEDVTFTYPGRLQPALRHVSLSLPAGATLALVGPSGAGKSTLASLLLRFWDPQEGAVRIGEERLPELTLDALYGRIALVAQDTWLLNGTLEDNIRLARPHASQDELDQAVARAALADFVAGLPEGLQTPVGERGVALSGGQRQRIAIARAFLRDAPILILDEATSHLDAISESQVHQALAELMRHRTTLIIAHRLSTIRQADTIAVVDGGQIVESGKHDALLQQGGAYANLVNRQMQAARQ</sequence>
<evidence type="ECO:0000313" key="15">
    <source>
        <dbReference type="EMBL" id="OZI54430.1"/>
    </source>
</evidence>
<dbReference type="GO" id="GO:0140359">
    <property type="term" value="F:ABC-type transporter activity"/>
    <property type="evidence" value="ECO:0007669"/>
    <property type="project" value="InterPro"/>
</dbReference>
<dbReference type="Gene3D" id="3.40.50.300">
    <property type="entry name" value="P-loop containing nucleotide triphosphate hydrolases"/>
    <property type="match status" value="2"/>
</dbReference>
<dbReference type="InterPro" id="IPR017871">
    <property type="entry name" value="ABC_transporter-like_CS"/>
</dbReference>
<proteinExistence type="predicted"/>
<feature type="region of interest" description="Disordered" evidence="11">
    <location>
        <begin position="624"/>
        <end position="667"/>
    </location>
</feature>
<feature type="transmembrane region" description="Helical" evidence="12">
    <location>
        <begin position="46"/>
        <end position="68"/>
    </location>
</feature>
<evidence type="ECO:0000256" key="4">
    <source>
        <dbReference type="ARBA" id="ARBA00022692"/>
    </source>
</evidence>
<feature type="transmembrane region" description="Helical" evidence="12">
    <location>
        <begin position="726"/>
        <end position="743"/>
    </location>
</feature>
<feature type="transmembrane region" description="Helical" evidence="12">
    <location>
        <begin position="912"/>
        <end position="932"/>
    </location>
</feature>
<keyword evidence="10 12" id="KW-0472">Membrane</keyword>
<dbReference type="GO" id="GO:0016887">
    <property type="term" value="F:ATP hydrolysis activity"/>
    <property type="evidence" value="ECO:0007669"/>
    <property type="project" value="InterPro"/>
</dbReference>
<dbReference type="PANTHER" id="PTHR24221">
    <property type="entry name" value="ATP-BINDING CASSETTE SUB-FAMILY B"/>
    <property type="match status" value="1"/>
</dbReference>
<feature type="domain" description="ABC transmembrane type-1" evidence="14">
    <location>
        <begin position="690"/>
        <end position="969"/>
    </location>
</feature>
<dbReference type="InterPro" id="IPR039421">
    <property type="entry name" value="Type_1_exporter"/>
</dbReference>
<dbReference type="InterPro" id="IPR027417">
    <property type="entry name" value="P-loop_NTPase"/>
</dbReference>
<feature type="domain" description="ABC transporter" evidence="13">
    <location>
        <begin position="1003"/>
        <end position="1238"/>
    </location>
</feature>
<dbReference type="Pfam" id="PF00005">
    <property type="entry name" value="ABC_tran"/>
    <property type="match status" value="2"/>
</dbReference>
<feature type="transmembrane region" description="Helical" evidence="12">
    <location>
        <begin position="938"/>
        <end position="957"/>
    </location>
</feature>
<dbReference type="SUPFAM" id="SSF90123">
    <property type="entry name" value="ABC transporter transmembrane region"/>
    <property type="match status" value="2"/>
</dbReference>
<dbReference type="GO" id="GO:0005524">
    <property type="term" value="F:ATP binding"/>
    <property type="evidence" value="ECO:0007669"/>
    <property type="project" value="UniProtKB-KW"/>
</dbReference>
<dbReference type="GO" id="GO:0006869">
    <property type="term" value="P:lipid transport"/>
    <property type="evidence" value="ECO:0007669"/>
    <property type="project" value="UniProtKB-KW"/>
</dbReference>
<comment type="subcellular location">
    <subcellularLocation>
        <location evidence="1">Cell membrane</location>
        <topology evidence="1">Multi-pass membrane protein</topology>
    </subcellularLocation>
</comment>